<protein>
    <submittedName>
        <fullName evidence="2">Acetyltransferase, GNAT family</fullName>
    </submittedName>
</protein>
<gene>
    <name evidence="2" type="ORF">HMPREF9446_01184</name>
</gene>
<dbReference type="STRING" id="763034.HMPREF9446_01184"/>
<keyword evidence="3" id="KW-1185">Reference proteome</keyword>
<keyword evidence="2" id="KW-0808">Transferase</keyword>
<dbReference type="InterPro" id="IPR016181">
    <property type="entry name" value="Acyl_CoA_acyltransferase"/>
</dbReference>
<dbReference type="Proteomes" id="UP000003416">
    <property type="component" value="Unassembled WGS sequence"/>
</dbReference>
<dbReference type="Pfam" id="PF00583">
    <property type="entry name" value="Acetyltransf_1"/>
    <property type="match status" value="1"/>
</dbReference>
<evidence type="ECO:0000259" key="1">
    <source>
        <dbReference type="PROSITE" id="PS51186"/>
    </source>
</evidence>
<organism evidence="2 3">
    <name type="scientific">Bacteroides fluxus YIT 12057</name>
    <dbReference type="NCBI Taxonomy" id="763034"/>
    <lineage>
        <taxon>Bacteria</taxon>
        <taxon>Pseudomonadati</taxon>
        <taxon>Bacteroidota</taxon>
        <taxon>Bacteroidia</taxon>
        <taxon>Bacteroidales</taxon>
        <taxon>Bacteroidaceae</taxon>
        <taxon>Bacteroides</taxon>
    </lineage>
</organism>
<dbReference type="HOGENOM" id="CLU_105077_1_2_10"/>
<dbReference type="eggNOG" id="COG0456">
    <property type="taxonomic scope" value="Bacteria"/>
</dbReference>
<feature type="domain" description="N-acetyltransferase" evidence="1">
    <location>
        <begin position="5"/>
        <end position="153"/>
    </location>
</feature>
<dbReference type="SUPFAM" id="SSF55729">
    <property type="entry name" value="Acyl-CoA N-acyltransferases (Nat)"/>
    <property type="match status" value="1"/>
</dbReference>
<name>F3PR35_9BACE</name>
<proteinExistence type="predicted"/>
<dbReference type="PROSITE" id="PS51186">
    <property type="entry name" value="GNAT"/>
    <property type="match status" value="1"/>
</dbReference>
<evidence type="ECO:0000313" key="2">
    <source>
        <dbReference type="EMBL" id="EGF58576.1"/>
    </source>
</evidence>
<dbReference type="GeneID" id="86048899"/>
<comment type="caution">
    <text evidence="2">The sequence shown here is derived from an EMBL/GenBank/DDBJ whole genome shotgun (WGS) entry which is preliminary data.</text>
</comment>
<dbReference type="AlphaFoldDB" id="F3PR35"/>
<evidence type="ECO:0000313" key="3">
    <source>
        <dbReference type="Proteomes" id="UP000003416"/>
    </source>
</evidence>
<dbReference type="GO" id="GO:0016747">
    <property type="term" value="F:acyltransferase activity, transferring groups other than amino-acyl groups"/>
    <property type="evidence" value="ECO:0007669"/>
    <property type="project" value="InterPro"/>
</dbReference>
<sequence length="177" mass="21234">MIRLQRITTADTALYDYMEQLMTCSFPSEEYRALEELRTYTDTKTSFHNNIIFQDDTPVGFITYWDFGHFFYVEHFAIDPAQRNGGHGKNVLNHLCQLLKYPIILEVEEPIEEMAQRRINFYQRHGFSLWEKPYQQPPYKPGDHFLPMLLMAYGDLQCERDFENVKEHIYKEVYNVK</sequence>
<dbReference type="RefSeq" id="WP_009124416.1">
    <property type="nucleotide sequence ID" value="NZ_GL882621.1"/>
</dbReference>
<dbReference type="Gene3D" id="3.40.630.30">
    <property type="match status" value="1"/>
</dbReference>
<accession>F3PR35</accession>
<dbReference type="InterPro" id="IPR000182">
    <property type="entry name" value="GNAT_dom"/>
</dbReference>
<dbReference type="EMBL" id="AFBN01000021">
    <property type="protein sequence ID" value="EGF58576.1"/>
    <property type="molecule type" value="Genomic_DNA"/>
</dbReference>
<reference evidence="2 3" key="1">
    <citation type="submission" date="2011-02" db="EMBL/GenBank/DDBJ databases">
        <authorList>
            <person name="Weinstock G."/>
            <person name="Sodergren E."/>
            <person name="Clifton S."/>
            <person name="Fulton L."/>
            <person name="Fulton B."/>
            <person name="Courtney L."/>
            <person name="Fronick C."/>
            <person name="Harrison M."/>
            <person name="Strong C."/>
            <person name="Farmer C."/>
            <person name="Delahaunty K."/>
            <person name="Markovic C."/>
            <person name="Hall O."/>
            <person name="Minx P."/>
            <person name="Tomlinson C."/>
            <person name="Mitreva M."/>
            <person name="Hou S."/>
            <person name="Chen J."/>
            <person name="Wollam A."/>
            <person name="Pepin K.H."/>
            <person name="Johnson M."/>
            <person name="Bhonagiri V."/>
            <person name="Zhang X."/>
            <person name="Suruliraj S."/>
            <person name="Warren W."/>
            <person name="Chinwalla A."/>
            <person name="Mardis E.R."/>
            <person name="Wilson R.K."/>
        </authorList>
    </citation>
    <scope>NUCLEOTIDE SEQUENCE [LARGE SCALE GENOMIC DNA]</scope>
    <source>
        <strain evidence="2 3">YIT 12057</strain>
    </source>
</reference>
<dbReference type="CDD" id="cd04301">
    <property type="entry name" value="NAT_SF"/>
    <property type="match status" value="1"/>
</dbReference>